<comment type="subunit">
    <text evidence="8">The nucleosome is a histone octamer containing two molecules each of H2A, H2B, H3 and H4 assembled in one H3-H4 heterotetramer and two H2A-H2B heterodimers. The octamer wraps approximately 147 bp of DNA.</text>
</comment>
<dbReference type="SMART" id="SM00417">
    <property type="entry name" value="H4"/>
    <property type="match status" value="1"/>
</dbReference>
<reference evidence="11" key="1">
    <citation type="submission" date="2022-12" db="EMBL/GenBank/DDBJ databases">
        <title>Draft genome assemblies for two species of Escallonia (Escalloniales).</title>
        <authorList>
            <person name="Chanderbali A."/>
            <person name="Dervinis C."/>
            <person name="Anghel I."/>
            <person name="Soltis D."/>
            <person name="Soltis P."/>
            <person name="Zapata F."/>
        </authorList>
    </citation>
    <scope>NUCLEOTIDE SEQUENCE</scope>
    <source>
        <strain evidence="11">UCBG92.1500</strain>
        <tissue evidence="11">Leaf</tissue>
    </source>
</reference>
<organism evidence="11 12">
    <name type="scientific">Escallonia rubra</name>
    <dbReference type="NCBI Taxonomy" id="112253"/>
    <lineage>
        <taxon>Eukaryota</taxon>
        <taxon>Viridiplantae</taxon>
        <taxon>Streptophyta</taxon>
        <taxon>Embryophyta</taxon>
        <taxon>Tracheophyta</taxon>
        <taxon>Spermatophyta</taxon>
        <taxon>Magnoliopsida</taxon>
        <taxon>eudicotyledons</taxon>
        <taxon>Gunneridae</taxon>
        <taxon>Pentapetalae</taxon>
        <taxon>asterids</taxon>
        <taxon>campanulids</taxon>
        <taxon>Escalloniales</taxon>
        <taxon>Escalloniaceae</taxon>
        <taxon>Escallonia</taxon>
    </lineage>
</organism>
<dbReference type="Pfam" id="PF14368">
    <property type="entry name" value="LTP_2"/>
    <property type="match status" value="1"/>
</dbReference>
<keyword evidence="9" id="KW-0732">Signal</keyword>
<dbReference type="InterPro" id="IPR016140">
    <property type="entry name" value="Bifunc_inhib/LTP/seed_store"/>
</dbReference>
<dbReference type="GO" id="GO:0005634">
    <property type="term" value="C:nucleus"/>
    <property type="evidence" value="ECO:0007669"/>
    <property type="project" value="UniProtKB-SubCell"/>
</dbReference>
<dbReference type="CDD" id="cd22912">
    <property type="entry name" value="HFD_H4"/>
    <property type="match status" value="1"/>
</dbReference>
<evidence type="ECO:0000313" key="11">
    <source>
        <dbReference type="EMBL" id="KAK2965358.1"/>
    </source>
</evidence>
<keyword evidence="6 8" id="KW-0539">Nucleus</keyword>
<keyword evidence="7 8" id="KW-0544">Nucleosome core</keyword>
<dbReference type="InterPro" id="IPR001951">
    <property type="entry name" value="Histone_H4"/>
</dbReference>
<evidence type="ECO:0000256" key="9">
    <source>
        <dbReference type="SAM" id="SignalP"/>
    </source>
</evidence>
<comment type="function">
    <text evidence="8">Core component of nucleosome. Nucleosomes wrap and compact DNA into chromatin, limiting DNA accessibility to the cellular machineries which require DNA as a template. Histones thereby play a central role in transcription regulation, DNA repair, DNA replication and chromosomal stability. DNA accessibility is regulated via a complex set of post-translational modifications of histones, also called histone code, and nucleosome remodeling.</text>
</comment>
<dbReference type="Proteomes" id="UP001187471">
    <property type="component" value="Unassembled WGS sequence"/>
</dbReference>
<evidence type="ECO:0000256" key="8">
    <source>
        <dbReference type="RuleBase" id="RU000528"/>
    </source>
</evidence>
<dbReference type="Gene3D" id="1.10.20.10">
    <property type="entry name" value="Histone, subunit A"/>
    <property type="match status" value="1"/>
</dbReference>
<protein>
    <recommendedName>
        <fullName evidence="8">Histone H4</fullName>
    </recommendedName>
</protein>
<dbReference type="InterPro" id="IPR009072">
    <property type="entry name" value="Histone-fold"/>
</dbReference>
<evidence type="ECO:0000256" key="1">
    <source>
        <dbReference type="ARBA" id="ARBA00004123"/>
    </source>
</evidence>
<dbReference type="GO" id="GO:0030527">
    <property type="term" value="F:structural constituent of chromatin"/>
    <property type="evidence" value="ECO:0007669"/>
    <property type="project" value="InterPro"/>
</dbReference>
<sequence>MEKRSRTIVAVVLLVLAMLGVWDVKMASAAAPSPAECKEEQRLGINACSPVLSGQQPSAACCERVRVSHVECICPSISPWLATRIGNDRFVRLVRGCGRSFPPRAKCGRAQLKSLENVILDAVMYTKHARRKKVTVMDVVYALKRQRRTLYGFRVVFHFKHGVKLPAQRWWSREIAPVIASGPAMMLASKSPDLTPRPLWSSELARDSCSVLSLMTSFWDSYLVLSLRTSPRDFMVVGLRPGTPDLFLVAGPRPKTLMDNFFLPIQRPYCTQFYEAP</sequence>
<comment type="similarity">
    <text evidence="3 8">Belongs to the histone H4 family.</text>
</comment>
<evidence type="ECO:0000256" key="3">
    <source>
        <dbReference type="ARBA" id="ARBA00006564"/>
    </source>
</evidence>
<keyword evidence="12" id="KW-1185">Reference proteome</keyword>
<dbReference type="GO" id="GO:0000786">
    <property type="term" value="C:nucleosome"/>
    <property type="evidence" value="ECO:0007669"/>
    <property type="project" value="UniProtKB-KW"/>
</dbReference>
<keyword evidence="5 8" id="KW-0238">DNA-binding</keyword>
<comment type="caution">
    <text evidence="11">The sequence shown here is derived from an EMBL/GenBank/DDBJ whole genome shotgun (WGS) entry which is preliminary data.</text>
</comment>
<dbReference type="PANTHER" id="PTHR33286:SF32">
    <property type="entry name" value="BIFUNCTIONAL INHIBITOR_PLANT LIPID TRANSFER PROTEIN_SEED STORAGE HELICAL DOMAIN-CONTAINING PROTEIN"/>
    <property type="match status" value="1"/>
</dbReference>
<comment type="subcellular location">
    <subcellularLocation>
        <location evidence="2">Chromosome</location>
    </subcellularLocation>
    <subcellularLocation>
        <location evidence="1">Nucleus</location>
    </subcellularLocation>
</comment>
<evidence type="ECO:0000259" key="10">
    <source>
        <dbReference type="Pfam" id="PF14368"/>
    </source>
</evidence>
<accession>A0AA88QA08</accession>
<dbReference type="PRINTS" id="PR00623">
    <property type="entry name" value="HISTONEH4"/>
</dbReference>
<dbReference type="SUPFAM" id="SSF47699">
    <property type="entry name" value="Bifunctional inhibitor/lipid-transfer protein/seed storage 2S albumin"/>
    <property type="match status" value="1"/>
</dbReference>
<evidence type="ECO:0000256" key="5">
    <source>
        <dbReference type="ARBA" id="ARBA00023125"/>
    </source>
</evidence>
<evidence type="ECO:0000256" key="7">
    <source>
        <dbReference type="ARBA" id="ARBA00023269"/>
    </source>
</evidence>
<gene>
    <name evidence="11" type="ORF">RJ640_013821</name>
</gene>
<dbReference type="GO" id="GO:0046982">
    <property type="term" value="F:protein heterodimerization activity"/>
    <property type="evidence" value="ECO:0007669"/>
    <property type="project" value="InterPro"/>
</dbReference>
<evidence type="ECO:0000313" key="12">
    <source>
        <dbReference type="Proteomes" id="UP001187471"/>
    </source>
</evidence>
<evidence type="ECO:0000256" key="4">
    <source>
        <dbReference type="ARBA" id="ARBA00022454"/>
    </source>
</evidence>
<dbReference type="PANTHER" id="PTHR33286">
    <property type="entry name" value="BIFUNCTIONAL INHIBITOR/LIPID-TRANSFER PROTEIN/SEED STORAGE 2S ALBUMIN SUPERFAMILY PROTEIN"/>
    <property type="match status" value="1"/>
</dbReference>
<proteinExistence type="inferred from homology"/>
<dbReference type="GO" id="GO:0003677">
    <property type="term" value="F:DNA binding"/>
    <property type="evidence" value="ECO:0007669"/>
    <property type="project" value="UniProtKB-KW"/>
</dbReference>
<dbReference type="InterPro" id="IPR036312">
    <property type="entry name" value="Bifun_inhib/LTP/seed_sf"/>
</dbReference>
<feature type="chain" id="PRO_5041677273" description="Histone H4" evidence="9">
    <location>
        <begin position="30"/>
        <end position="277"/>
    </location>
</feature>
<dbReference type="Gene3D" id="1.10.110.10">
    <property type="entry name" value="Plant lipid-transfer and hydrophobic proteins"/>
    <property type="match status" value="1"/>
</dbReference>
<evidence type="ECO:0000256" key="6">
    <source>
        <dbReference type="ARBA" id="ARBA00023242"/>
    </source>
</evidence>
<dbReference type="EMBL" id="JAVXUO010003225">
    <property type="protein sequence ID" value="KAK2965358.1"/>
    <property type="molecule type" value="Genomic_DNA"/>
</dbReference>
<evidence type="ECO:0000256" key="2">
    <source>
        <dbReference type="ARBA" id="ARBA00004286"/>
    </source>
</evidence>
<feature type="domain" description="Bifunctional inhibitor/plant lipid transfer protein/seed storage helical" evidence="10">
    <location>
        <begin position="19"/>
        <end position="107"/>
    </location>
</feature>
<feature type="signal peptide" evidence="9">
    <location>
        <begin position="1"/>
        <end position="29"/>
    </location>
</feature>
<dbReference type="AlphaFoldDB" id="A0AA88QA08"/>
<keyword evidence="4 8" id="KW-0158">Chromosome</keyword>
<dbReference type="SUPFAM" id="SSF47113">
    <property type="entry name" value="Histone-fold"/>
    <property type="match status" value="1"/>
</dbReference>
<name>A0AA88QA08_9ASTE</name>